<dbReference type="OrthoDB" id="5342093at2759"/>
<dbReference type="InterPro" id="IPR046529">
    <property type="entry name" value="DUF6594"/>
</dbReference>
<reference evidence="2" key="1">
    <citation type="journal article" date="2021" name="Nat. Commun.">
        <title>Genetic determinants of endophytism in the Arabidopsis root mycobiome.</title>
        <authorList>
            <person name="Mesny F."/>
            <person name="Miyauchi S."/>
            <person name="Thiergart T."/>
            <person name="Pickel B."/>
            <person name="Atanasova L."/>
            <person name="Karlsson M."/>
            <person name="Huettel B."/>
            <person name="Barry K.W."/>
            <person name="Haridas S."/>
            <person name="Chen C."/>
            <person name="Bauer D."/>
            <person name="Andreopoulos W."/>
            <person name="Pangilinan J."/>
            <person name="LaButti K."/>
            <person name="Riley R."/>
            <person name="Lipzen A."/>
            <person name="Clum A."/>
            <person name="Drula E."/>
            <person name="Henrissat B."/>
            <person name="Kohler A."/>
            <person name="Grigoriev I.V."/>
            <person name="Martin F.M."/>
            <person name="Hacquard S."/>
        </authorList>
    </citation>
    <scope>NUCLEOTIDE SEQUENCE</scope>
    <source>
        <strain evidence="2">MPI-CAGE-CH-0243</strain>
    </source>
</reference>
<dbReference type="PANTHER" id="PTHR34502:SF5">
    <property type="entry name" value="DUF6594 DOMAIN-CONTAINING PROTEIN"/>
    <property type="match status" value="1"/>
</dbReference>
<accession>A0A9P9EH88</accession>
<feature type="domain" description="DUF6594" evidence="1">
    <location>
        <begin position="4"/>
        <end position="176"/>
    </location>
</feature>
<proteinExistence type="predicted"/>
<comment type="caution">
    <text evidence="2">The sequence shown here is derived from an EMBL/GenBank/DDBJ whole genome shotgun (WGS) entry which is preliminary data.</text>
</comment>
<dbReference type="AlphaFoldDB" id="A0A9P9EH88"/>
<dbReference type="Proteomes" id="UP000700596">
    <property type="component" value="Unassembled WGS sequence"/>
</dbReference>
<dbReference type="EMBL" id="JAGMWT010000001">
    <property type="protein sequence ID" value="KAH7138210.1"/>
    <property type="molecule type" value="Genomic_DNA"/>
</dbReference>
<organism evidence="2 3">
    <name type="scientific">Dendryphion nanum</name>
    <dbReference type="NCBI Taxonomy" id="256645"/>
    <lineage>
        <taxon>Eukaryota</taxon>
        <taxon>Fungi</taxon>
        <taxon>Dikarya</taxon>
        <taxon>Ascomycota</taxon>
        <taxon>Pezizomycotina</taxon>
        <taxon>Dothideomycetes</taxon>
        <taxon>Pleosporomycetidae</taxon>
        <taxon>Pleosporales</taxon>
        <taxon>Torulaceae</taxon>
        <taxon>Dendryphion</taxon>
    </lineage>
</organism>
<sequence>MEGYVRLASIMGAHPEVAILRRFGNLNAENLLYLQAELVNLENELRRIQKLDCESGDEDRSIFGRDWQTLAETSHTPEHRRQWELMLKIRLTLNEYNAALLQQSSIAKLDAPNARDFRFLVDWIKNPRLGNVFLLGADWDVWENPIMEDMVSLKSRQAEDIASRFLTNRLIYWYHNTLGWKLEVHYFILHILEFQC</sequence>
<keyword evidence="3" id="KW-1185">Reference proteome</keyword>
<name>A0A9P9EH88_9PLEO</name>
<dbReference type="PANTHER" id="PTHR34502">
    <property type="entry name" value="DUF6594 DOMAIN-CONTAINING PROTEIN-RELATED"/>
    <property type="match status" value="1"/>
</dbReference>
<evidence type="ECO:0000313" key="3">
    <source>
        <dbReference type="Proteomes" id="UP000700596"/>
    </source>
</evidence>
<gene>
    <name evidence="2" type="ORF">B0J11DRAFT_587350</name>
</gene>
<dbReference type="Pfam" id="PF20237">
    <property type="entry name" value="DUF6594"/>
    <property type="match status" value="1"/>
</dbReference>
<protein>
    <recommendedName>
        <fullName evidence="1">DUF6594 domain-containing protein</fullName>
    </recommendedName>
</protein>
<evidence type="ECO:0000313" key="2">
    <source>
        <dbReference type="EMBL" id="KAH7138210.1"/>
    </source>
</evidence>
<evidence type="ECO:0000259" key="1">
    <source>
        <dbReference type="Pfam" id="PF20237"/>
    </source>
</evidence>